<evidence type="ECO:0000256" key="8">
    <source>
        <dbReference type="SAM" id="MobiDB-lite"/>
    </source>
</evidence>
<dbReference type="SMART" id="SM00220">
    <property type="entry name" value="S_TKc"/>
    <property type="match status" value="1"/>
</dbReference>
<keyword evidence="5 6" id="KW-0067">ATP-binding</keyword>
<feature type="binding site" evidence="6">
    <location>
        <position position="95"/>
    </location>
    <ligand>
        <name>ATP</name>
        <dbReference type="ChEBI" id="CHEBI:30616"/>
    </ligand>
</feature>
<evidence type="ECO:0000259" key="9">
    <source>
        <dbReference type="PROSITE" id="PS50011"/>
    </source>
</evidence>
<sequence>MTKLDCATVFVEQFFNEINPNEYSAPKYFPGRPLNPPEEDEDPSYAGHKLVYVNEMVEDANHDIYRVIDVLGNGTFSYVFKVQLMRQPSLFRALKIIKNLPQYRATGISEIIIHNQLRNAPPHPGKENVIMPLSTFEIEGHVCMILPLLYRSLFEGICQTQPIIELLGSIRDIMKQLLEALSFIHLNGVTHCDLKPDNILFQGEQNHKICLIDFGSATTSPSGQGQYIQSRFYRSPEVILGLPYNSMIDIWGAGCVAAELYLDFAIFACECESDVIHTISVLIGGFPDDLLQTAKNWWKFYDMSANGFTLRMNPVEVLTVRHSYHAIFEQTGPITLEQLIIGHKPIMTIEEAQTVACFNNFVHMLLQTDPRKRLAADQALEHPFLKNSVAYEEWNPPQSNMPSLSAHIEQNPNRPPSAPNMNIDLLSLM</sequence>
<dbReference type="PANTHER" id="PTHR24058">
    <property type="entry name" value="DUAL SPECIFICITY PROTEIN KINASE"/>
    <property type="match status" value="1"/>
</dbReference>
<dbReference type="InterPro" id="IPR017441">
    <property type="entry name" value="Protein_kinase_ATP_BS"/>
</dbReference>
<keyword evidence="4" id="KW-0418">Kinase</keyword>
<dbReference type="PROSITE" id="PS00107">
    <property type="entry name" value="PROTEIN_KINASE_ATP"/>
    <property type="match status" value="1"/>
</dbReference>
<evidence type="ECO:0000313" key="10">
    <source>
        <dbReference type="EMBL" id="KAK8854258.1"/>
    </source>
</evidence>
<dbReference type="PROSITE" id="PS50011">
    <property type="entry name" value="PROTEIN_KINASE_DOM"/>
    <property type="match status" value="1"/>
</dbReference>
<dbReference type="Pfam" id="PF00069">
    <property type="entry name" value="Pkinase"/>
    <property type="match status" value="1"/>
</dbReference>
<evidence type="ECO:0000256" key="6">
    <source>
        <dbReference type="PROSITE-ProRule" id="PRU10141"/>
    </source>
</evidence>
<evidence type="ECO:0000256" key="2">
    <source>
        <dbReference type="ARBA" id="ARBA00022679"/>
    </source>
</evidence>
<dbReference type="InterPro" id="IPR000719">
    <property type="entry name" value="Prot_kinase_dom"/>
</dbReference>
<dbReference type="Gene3D" id="3.30.200.20">
    <property type="entry name" value="Phosphorylase Kinase, domain 1"/>
    <property type="match status" value="1"/>
</dbReference>
<keyword evidence="2" id="KW-0808">Transferase</keyword>
<evidence type="ECO:0000256" key="1">
    <source>
        <dbReference type="ARBA" id="ARBA00022527"/>
    </source>
</evidence>
<keyword evidence="11" id="KW-1185">Reference proteome</keyword>
<dbReference type="Proteomes" id="UP001470230">
    <property type="component" value="Unassembled WGS sequence"/>
</dbReference>
<feature type="region of interest" description="Disordered" evidence="8">
    <location>
        <begin position="400"/>
        <end position="423"/>
    </location>
</feature>
<dbReference type="PANTHER" id="PTHR24058:SF17">
    <property type="entry name" value="HOMEODOMAIN INTERACTING PROTEIN KINASE, ISOFORM D"/>
    <property type="match status" value="1"/>
</dbReference>
<dbReference type="InterPro" id="IPR008271">
    <property type="entry name" value="Ser/Thr_kinase_AS"/>
</dbReference>
<evidence type="ECO:0000313" key="11">
    <source>
        <dbReference type="Proteomes" id="UP001470230"/>
    </source>
</evidence>
<protein>
    <recommendedName>
        <fullName evidence="9">Protein kinase domain-containing protein</fullName>
    </recommendedName>
</protein>
<accession>A0ABR2HY08</accession>
<comment type="caution">
    <text evidence="10">The sequence shown here is derived from an EMBL/GenBank/DDBJ whole genome shotgun (WGS) entry which is preliminary data.</text>
</comment>
<evidence type="ECO:0000256" key="4">
    <source>
        <dbReference type="ARBA" id="ARBA00022777"/>
    </source>
</evidence>
<gene>
    <name evidence="10" type="ORF">M9Y10_016817</name>
</gene>
<dbReference type="PROSITE" id="PS00108">
    <property type="entry name" value="PROTEIN_KINASE_ST"/>
    <property type="match status" value="1"/>
</dbReference>
<keyword evidence="1 7" id="KW-0723">Serine/threonine-protein kinase</keyword>
<dbReference type="Gene3D" id="1.10.510.10">
    <property type="entry name" value="Transferase(Phosphotransferase) domain 1"/>
    <property type="match status" value="1"/>
</dbReference>
<evidence type="ECO:0000256" key="3">
    <source>
        <dbReference type="ARBA" id="ARBA00022741"/>
    </source>
</evidence>
<keyword evidence="3 6" id="KW-0547">Nucleotide-binding</keyword>
<feature type="compositionally biased region" description="Polar residues" evidence="8">
    <location>
        <begin position="400"/>
        <end position="412"/>
    </location>
</feature>
<dbReference type="InterPro" id="IPR011009">
    <property type="entry name" value="Kinase-like_dom_sf"/>
</dbReference>
<name>A0ABR2HY08_9EUKA</name>
<dbReference type="EMBL" id="JAPFFF010000021">
    <property type="protein sequence ID" value="KAK8854258.1"/>
    <property type="molecule type" value="Genomic_DNA"/>
</dbReference>
<dbReference type="SUPFAM" id="SSF56112">
    <property type="entry name" value="Protein kinase-like (PK-like)"/>
    <property type="match status" value="1"/>
</dbReference>
<comment type="similarity">
    <text evidence="7">Belongs to the protein kinase superfamily.</text>
</comment>
<evidence type="ECO:0000256" key="5">
    <source>
        <dbReference type="ARBA" id="ARBA00022840"/>
    </source>
</evidence>
<organism evidence="10 11">
    <name type="scientific">Tritrichomonas musculus</name>
    <dbReference type="NCBI Taxonomy" id="1915356"/>
    <lineage>
        <taxon>Eukaryota</taxon>
        <taxon>Metamonada</taxon>
        <taxon>Parabasalia</taxon>
        <taxon>Tritrichomonadida</taxon>
        <taxon>Tritrichomonadidae</taxon>
        <taxon>Tritrichomonas</taxon>
    </lineage>
</organism>
<reference evidence="10 11" key="1">
    <citation type="submission" date="2024-04" db="EMBL/GenBank/DDBJ databases">
        <title>Tritrichomonas musculus Genome.</title>
        <authorList>
            <person name="Alves-Ferreira E."/>
            <person name="Grigg M."/>
            <person name="Lorenzi H."/>
            <person name="Galac M."/>
        </authorList>
    </citation>
    <scope>NUCLEOTIDE SEQUENCE [LARGE SCALE GENOMIC DNA]</scope>
    <source>
        <strain evidence="10 11">EAF2021</strain>
    </source>
</reference>
<evidence type="ECO:0000256" key="7">
    <source>
        <dbReference type="RuleBase" id="RU000304"/>
    </source>
</evidence>
<proteinExistence type="inferred from homology"/>
<dbReference type="InterPro" id="IPR050494">
    <property type="entry name" value="Ser_Thr_dual-spec_kinase"/>
</dbReference>
<feature type="domain" description="Protein kinase" evidence="9">
    <location>
        <begin position="65"/>
        <end position="385"/>
    </location>
</feature>